<reference evidence="2 3" key="1">
    <citation type="submission" date="2019-04" db="EMBL/GenBank/DDBJ databases">
        <title>Sphingobacterium olei sp. nov., isolated from oil-contaminated soil.</title>
        <authorList>
            <person name="Liu B."/>
        </authorList>
    </citation>
    <scope>NUCLEOTIDE SEQUENCE [LARGE SCALE GENOMIC DNA]</scope>
    <source>
        <strain evidence="2 3">HAL-9</strain>
    </source>
</reference>
<name>A0A4U0P2U5_9SPHI</name>
<proteinExistence type="predicted"/>
<gene>
    <name evidence="2" type="ORF">FAZ15_10045</name>
</gene>
<dbReference type="RefSeq" id="WP_136901165.1">
    <property type="nucleotide sequence ID" value="NZ_SUME01000003.1"/>
</dbReference>
<feature type="transmembrane region" description="Helical" evidence="1">
    <location>
        <begin position="28"/>
        <end position="47"/>
    </location>
</feature>
<dbReference type="AlphaFoldDB" id="A0A4U0P2U5"/>
<evidence type="ECO:0000313" key="2">
    <source>
        <dbReference type="EMBL" id="TJZ61519.1"/>
    </source>
</evidence>
<evidence type="ECO:0000256" key="1">
    <source>
        <dbReference type="SAM" id="Phobius"/>
    </source>
</evidence>
<organism evidence="2 3">
    <name type="scientific">Sphingobacterium olei</name>
    <dbReference type="NCBI Taxonomy" id="2571155"/>
    <lineage>
        <taxon>Bacteria</taxon>
        <taxon>Pseudomonadati</taxon>
        <taxon>Bacteroidota</taxon>
        <taxon>Sphingobacteriia</taxon>
        <taxon>Sphingobacteriales</taxon>
        <taxon>Sphingobacteriaceae</taxon>
        <taxon>Sphingobacterium</taxon>
    </lineage>
</organism>
<keyword evidence="3" id="KW-1185">Reference proteome</keyword>
<keyword evidence="1" id="KW-0472">Membrane</keyword>
<feature type="transmembrane region" description="Helical" evidence="1">
    <location>
        <begin position="5"/>
        <end position="22"/>
    </location>
</feature>
<sequence length="125" mass="13929">MAGPLANLAVGLFFYFTFPLSTHFGQETVVGISFGIFNILVFVVNLYPREESINGIKFNSDGLQIKKALMGEYKEAVGDELVLSNLLDGEDFFQQKSYDEALALYQSNLNKLNESSELTSYVAPR</sequence>
<keyword evidence="1" id="KW-1133">Transmembrane helix</keyword>
<accession>A0A4U0P2U5</accession>
<dbReference type="Proteomes" id="UP000306808">
    <property type="component" value="Unassembled WGS sequence"/>
</dbReference>
<dbReference type="EMBL" id="SUME01000003">
    <property type="protein sequence ID" value="TJZ61519.1"/>
    <property type="molecule type" value="Genomic_DNA"/>
</dbReference>
<keyword evidence="1" id="KW-0812">Transmembrane</keyword>
<evidence type="ECO:0000313" key="3">
    <source>
        <dbReference type="Proteomes" id="UP000306808"/>
    </source>
</evidence>
<protein>
    <submittedName>
        <fullName evidence="2">Uncharacterized protein</fullName>
    </submittedName>
</protein>
<comment type="caution">
    <text evidence="2">The sequence shown here is derived from an EMBL/GenBank/DDBJ whole genome shotgun (WGS) entry which is preliminary data.</text>
</comment>